<evidence type="ECO:0000313" key="1">
    <source>
        <dbReference type="EMBL" id="QJA88626.1"/>
    </source>
</evidence>
<accession>A0A6M3L254</accession>
<dbReference type="EMBL" id="MT142793">
    <property type="protein sequence ID" value="QJA88626.1"/>
    <property type="molecule type" value="Genomic_DNA"/>
</dbReference>
<organism evidence="1">
    <name type="scientific">viral metagenome</name>
    <dbReference type="NCBI Taxonomy" id="1070528"/>
    <lineage>
        <taxon>unclassified sequences</taxon>
        <taxon>metagenomes</taxon>
        <taxon>organismal metagenomes</taxon>
    </lineage>
</organism>
<sequence length="164" mass="17924">MKKVLFFHFLIKALIIGLAILVCGSAKGQIENWQGLTSEELSDITVGTTNIASKSYWTSNAYAQIRDLYDMITASAVTVNDTIPDIGDAVIYYTANTTATEIDSLAFSGDYYKHILIYVGDDSTTFTEDGNIDCGGVSLAPLTGDWLEGFYNGTSWDIKFSVIE</sequence>
<proteinExistence type="predicted"/>
<name>A0A6M3L254_9ZZZZ</name>
<gene>
    <name evidence="1" type="ORF">MM415B02718_0001</name>
</gene>
<protein>
    <submittedName>
        <fullName evidence="1">Uncharacterized protein</fullName>
    </submittedName>
</protein>
<reference evidence="1" key="1">
    <citation type="submission" date="2020-03" db="EMBL/GenBank/DDBJ databases">
        <title>The deep terrestrial virosphere.</title>
        <authorList>
            <person name="Holmfeldt K."/>
            <person name="Nilsson E."/>
            <person name="Simone D."/>
            <person name="Lopez-Fernandez M."/>
            <person name="Wu X."/>
            <person name="de Brujin I."/>
            <person name="Lundin D."/>
            <person name="Andersson A."/>
            <person name="Bertilsson S."/>
            <person name="Dopson M."/>
        </authorList>
    </citation>
    <scope>NUCLEOTIDE SEQUENCE</scope>
    <source>
        <strain evidence="1">MM415B02718</strain>
    </source>
</reference>
<dbReference type="AlphaFoldDB" id="A0A6M3L254"/>